<evidence type="ECO:0000256" key="13">
    <source>
        <dbReference type="HAMAP-Rule" id="MF_00102"/>
    </source>
</evidence>
<keyword evidence="4 13" id="KW-0521">NADP</keyword>
<evidence type="ECO:0000256" key="7">
    <source>
        <dbReference type="ARBA" id="ARBA00023027"/>
    </source>
</evidence>
<evidence type="ECO:0000256" key="6">
    <source>
        <dbReference type="ARBA" id="ARBA00023002"/>
    </source>
</evidence>
<comment type="subcellular location">
    <subcellularLocation>
        <location evidence="13">Cytoplasm</location>
    </subcellularLocation>
</comment>
<dbReference type="SUPFAM" id="SSF51735">
    <property type="entry name" value="NAD(P)-binding Rossmann-fold domains"/>
    <property type="match status" value="1"/>
</dbReference>
<evidence type="ECO:0000256" key="2">
    <source>
        <dbReference type="ARBA" id="ARBA00022490"/>
    </source>
</evidence>
<feature type="active site" description="Proton donor" evidence="13">
    <location>
        <position position="159"/>
    </location>
</feature>
<dbReference type="InterPro" id="IPR022663">
    <property type="entry name" value="DapB_C"/>
</dbReference>
<keyword evidence="3 13" id="KW-0028">Amino-acid biosynthesis</keyword>
<comment type="caution">
    <text evidence="13">Was originally thought to be a dihydrodipicolinate reductase (DHDPR), catalyzing the conversion of dihydrodipicolinate to tetrahydrodipicolinate. However, it was shown in E.coli that the substrate of the enzymatic reaction is not dihydrodipicolinate (DHDP) but in fact (2S,4S)-4-hydroxy-2,3,4,5-tetrahydrodipicolinic acid (HTPA), the product released by the DapA-catalyzed reaction.</text>
</comment>
<dbReference type="InterPro" id="IPR022664">
    <property type="entry name" value="DapB_N_CS"/>
</dbReference>
<evidence type="ECO:0000256" key="4">
    <source>
        <dbReference type="ARBA" id="ARBA00022857"/>
    </source>
</evidence>
<dbReference type="Pfam" id="PF01113">
    <property type="entry name" value="DapB_N"/>
    <property type="match status" value="1"/>
</dbReference>
<dbReference type="PANTHER" id="PTHR20836:SF0">
    <property type="entry name" value="4-HYDROXY-TETRAHYDRODIPICOLINATE REDUCTASE 1, CHLOROPLASTIC-RELATED"/>
    <property type="match status" value="1"/>
</dbReference>
<feature type="binding site" evidence="13">
    <location>
        <position position="156"/>
    </location>
    <ligand>
        <name>(S)-2,3,4,5-tetrahydrodipicolinate</name>
        <dbReference type="ChEBI" id="CHEBI:16845"/>
    </ligand>
</feature>
<dbReference type="InterPro" id="IPR023940">
    <property type="entry name" value="DHDPR_bac"/>
</dbReference>
<comment type="catalytic activity">
    <reaction evidence="11 13">
        <text>(S)-2,3,4,5-tetrahydrodipicolinate + NADP(+) + H2O = (2S,4S)-4-hydroxy-2,3,4,5-tetrahydrodipicolinate + NADPH + H(+)</text>
        <dbReference type="Rhea" id="RHEA:35331"/>
        <dbReference type="ChEBI" id="CHEBI:15377"/>
        <dbReference type="ChEBI" id="CHEBI:15378"/>
        <dbReference type="ChEBI" id="CHEBI:16845"/>
        <dbReference type="ChEBI" id="CHEBI:57783"/>
        <dbReference type="ChEBI" id="CHEBI:58349"/>
        <dbReference type="ChEBI" id="CHEBI:67139"/>
        <dbReference type="EC" id="1.17.1.8"/>
    </reaction>
</comment>
<keyword evidence="7 13" id="KW-0520">NAD</keyword>
<evidence type="ECO:0000256" key="9">
    <source>
        <dbReference type="ARBA" id="ARBA00037922"/>
    </source>
</evidence>
<comment type="catalytic activity">
    <reaction evidence="12 13">
        <text>(S)-2,3,4,5-tetrahydrodipicolinate + NAD(+) + H2O = (2S,4S)-4-hydroxy-2,3,4,5-tetrahydrodipicolinate + NADH + H(+)</text>
        <dbReference type="Rhea" id="RHEA:35323"/>
        <dbReference type="ChEBI" id="CHEBI:15377"/>
        <dbReference type="ChEBI" id="CHEBI:15378"/>
        <dbReference type="ChEBI" id="CHEBI:16845"/>
        <dbReference type="ChEBI" id="CHEBI:57540"/>
        <dbReference type="ChEBI" id="CHEBI:57945"/>
        <dbReference type="ChEBI" id="CHEBI:67139"/>
        <dbReference type="EC" id="1.17.1.8"/>
    </reaction>
</comment>
<reference evidence="16" key="1">
    <citation type="journal article" date="2020" name="mSystems">
        <title>Genome- and Community-Level Interaction Insights into Carbon Utilization and Element Cycling Functions of Hydrothermarchaeota in Hydrothermal Sediment.</title>
        <authorList>
            <person name="Zhou Z."/>
            <person name="Liu Y."/>
            <person name="Xu W."/>
            <person name="Pan J."/>
            <person name="Luo Z.H."/>
            <person name="Li M."/>
        </authorList>
    </citation>
    <scope>NUCLEOTIDE SEQUENCE [LARGE SCALE GENOMIC DNA]</scope>
    <source>
        <strain evidence="16">HyVt-389</strain>
    </source>
</reference>
<evidence type="ECO:0000259" key="14">
    <source>
        <dbReference type="Pfam" id="PF01113"/>
    </source>
</evidence>
<dbReference type="GO" id="GO:0009089">
    <property type="term" value="P:lysine biosynthetic process via diaminopimelate"/>
    <property type="evidence" value="ECO:0007669"/>
    <property type="project" value="UniProtKB-UniRule"/>
</dbReference>
<dbReference type="SUPFAM" id="SSF55347">
    <property type="entry name" value="Glyceraldehyde-3-phosphate dehydrogenase-like, C-terminal domain"/>
    <property type="match status" value="1"/>
</dbReference>
<dbReference type="HAMAP" id="MF_00102">
    <property type="entry name" value="DapB"/>
    <property type="match status" value="1"/>
</dbReference>
<evidence type="ECO:0000256" key="10">
    <source>
        <dbReference type="ARBA" id="ARBA00038983"/>
    </source>
</evidence>
<dbReference type="Gene3D" id="3.40.50.720">
    <property type="entry name" value="NAD(P)-binding Rossmann-like Domain"/>
    <property type="match status" value="1"/>
</dbReference>
<organism evidence="16">
    <name type="scientific">Desulfofervidus auxilii</name>
    <dbReference type="NCBI Taxonomy" id="1621989"/>
    <lineage>
        <taxon>Bacteria</taxon>
        <taxon>Pseudomonadati</taxon>
        <taxon>Thermodesulfobacteriota</taxon>
        <taxon>Candidatus Desulfofervidia</taxon>
        <taxon>Candidatus Desulfofervidales</taxon>
        <taxon>Candidatus Desulfofervidaceae</taxon>
        <taxon>Candidatus Desulfofervidus</taxon>
    </lineage>
</organism>
<accession>A0A7C1VV33</accession>
<dbReference type="GO" id="GO:0019877">
    <property type="term" value="P:diaminopimelate biosynthetic process"/>
    <property type="evidence" value="ECO:0007669"/>
    <property type="project" value="UniProtKB-UniRule"/>
</dbReference>
<dbReference type="NCBIfam" id="TIGR00036">
    <property type="entry name" value="dapB"/>
    <property type="match status" value="1"/>
</dbReference>
<evidence type="ECO:0000313" key="16">
    <source>
        <dbReference type="EMBL" id="HEC68361.1"/>
    </source>
</evidence>
<evidence type="ECO:0000256" key="3">
    <source>
        <dbReference type="ARBA" id="ARBA00022605"/>
    </source>
</evidence>
<comment type="caution">
    <text evidence="16">The sequence shown here is derived from an EMBL/GenBank/DDBJ whole genome shotgun (WGS) entry which is preliminary data.</text>
</comment>
<dbReference type="GO" id="GO:0008839">
    <property type="term" value="F:4-hydroxy-tetrahydrodipicolinate reductase"/>
    <property type="evidence" value="ECO:0007669"/>
    <property type="project" value="UniProtKB-UniRule"/>
</dbReference>
<comment type="pathway">
    <text evidence="9 13">Amino-acid biosynthesis; L-lysine biosynthesis via DAP pathway; (S)-tetrahydrodipicolinate from L-aspartate: step 4/4.</text>
</comment>
<gene>
    <name evidence="13" type="primary">dapB</name>
    <name evidence="16" type="ORF">ENI35_06095</name>
</gene>
<dbReference type="GO" id="GO:0005829">
    <property type="term" value="C:cytosol"/>
    <property type="evidence" value="ECO:0007669"/>
    <property type="project" value="TreeGrafter"/>
</dbReference>
<comment type="subunit">
    <text evidence="13">Homotetramer.</text>
</comment>
<sequence length="268" mass="29122">MINTIVAGVCGRMGSTIARLVHADQELKLIGGFERPDHPKIGADIGETLGVGPLGIKVASGLEEIIELADVIVDFTYHTASLEHLRIASKYDKPIVVGTTGFTPEEMAEIKTMADKIKCVLSPNMSVGVNLLFKIVPQIARVLGEGYDIEIVEMHHRMKKDAPSGTAMKLASLIAETMNRDLEKVGIYGRKGIVGERKPQEIGVLALRGGDVVGEHTIYFAGLGERIEITHRASSRETFARGALRAVKWIVTQEQNGIYDVLNVLGLK</sequence>
<dbReference type="EC" id="1.17.1.8" evidence="10 13"/>
<dbReference type="InterPro" id="IPR036291">
    <property type="entry name" value="NAD(P)-bd_dom_sf"/>
</dbReference>
<evidence type="ECO:0000256" key="5">
    <source>
        <dbReference type="ARBA" id="ARBA00022915"/>
    </source>
</evidence>
<evidence type="ECO:0000256" key="8">
    <source>
        <dbReference type="ARBA" id="ARBA00023154"/>
    </source>
</evidence>
<evidence type="ECO:0000259" key="15">
    <source>
        <dbReference type="Pfam" id="PF05173"/>
    </source>
</evidence>
<evidence type="ECO:0000256" key="12">
    <source>
        <dbReference type="ARBA" id="ARBA00049396"/>
    </source>
</evidence>
<keyword evidence="6 13" id="KW-0560">Oxidoreductase</keyword>
<dbReference type="GO" id="GO:0051287">
    <property type="term" value="F:NAD binding"/>
    <property type="evidence" value="ECO:0007669"/>
    <property type="project" value="UniProtKB-UniRule"/>
</dbReference>
<evidence type="ECO:0000256" key="11">
    <source>
        <dbReference type="ARBA" id="ARBA00049080"/>
    </source>
</evidence>
<dbReference type="Gene3D" id="3.30.360.10">
    <property type="entry name" value="Dihydrodipicolinate Reductase, domain 2"/>
    <property type="match status" value="1"/>
</dbReference>
<comment type="function">
    <text evidence="13">Catalyzes the conversion of 4-hydroxy-tetrahydrodipicolinate (HTPA) to tetrahydrodipicolinate.</text>
</comment>
<protein>
    <recommendedName>
        <fullName evidence="10 13">4-hydroxy-tetrahydrodipicolinate reductase</fullName>
        <shortName evidence="13">HTPA reductase</shortName>
        <ecNumber evidence="10 13">1.17.1.8</ecNumber>
    </recommendedName>
</protein>
<dbReference type="PIRSF" id="PIRSF000161">
    <property type="entry name" value="DHPR"/>
    <property type="match status" value="1"/>
</dbReference>
<dbReference type="UniPathway" id="UPA00034">
    <property type="reaction ID" value="UER00018"/>
</dbReference>
<dbReference type="FunFam" id="3.30.360.10:FF:000004">
    <property type="entry name" value="4-hydroxy-tetrahydrodipicolinate reductase"/>
    <property type="match status" value="1"/>
</dbReference>
<feature type="domain" description="Dihydrodipicolinate reductase N-terminal" evidence="14">
    <location>
        <begin position="3"/>
        <end position="125"/>
    </location>
</feature>
<dbReference type="PROSITE" id="PS01298">
    <property type="entry name" value="DAPB"/>
    <property type="match status" value="1"/>
</dbReference>
<feature type="binding site" evidence="13">
    <location>
        <begin position="165"/>
        <end position="166"/>
    </location>
    <ligand>
        <name>(S)-2,3,4,5-tetrahydrodipicolinate</name>
        <dbReference type="ChEBI" id="CHEBI:16845"/>
    </ligand>
</feature>
<dbReference type="AlphaFoldDB" id="A0A7C1VV33"/>
<dbReference type="GO" id="GO:0016726">
    <property type="term" value="F:oxidoreductase activity, acting on CH or CH2 groups, NAD or NADP as acceptor"/>
    <property type="evidence" value="ECO:0007669"/>
    <property type="project" value="UniProtKB-UniRule"/>
</dbReference>
<dbReference type="GO" id="GO:0050661">
    <property type="term" value="F:NADP binding"/>
    <property type="evidence" value="ECO:0007669"/>
    <property type="project" value="UniProtKB-UniRule"/>
</dbReference>
<dbReference type="Proteomes" id="UP000885738">
    <property type="component" value="Unassembled WGS sequence"/>
</dbReference>
<feature type="binding site" evidence="13">
    <location>
        <position position="35"/>
    </location>
    <ligand>
        <name>NADP(+)</name>
        <dbReference type="ChEBI" id="CHEBI:58349"/>
    </ligand>
</feature>
<feature type="binding site" evidence="13">
    <location>
        <begin position="122"/>
        <end position="125"/>
    </location>
    <ligand>
        <name>NAD(+)</name>
        <dbReference type="ChEBI" id="CHEBI:57540"/>
    </ligand>
</feature>
<keyword evidence="8 13" id="KW-0457">Lysine biosynthesis</keyword>
<name>A0A7C1VV33_DESA2</name>
<dbReference type="CDD" id="cd02274">
    <property type="entry name" value="DHDPR_N"/>
    <property type="match status" value="1"/>
</dbReference>
<keyword evidence="2 13" id="KW-0963">Cytoplasm</keyword>
<dbReference type="Pfam" id="PF05173">
    <property type="entry name" value="DapB_C"/>
    <property type="match status" value="1"/>
</dbReference>
<dbReference type="PANTHER" id="PTHR20836">
    <property type="entry name" value="DIHYDRODIPICOLINATE REDUCTASE"/>
    <property type="match status" value="1"/>
</dbReference>
<dbReference type="EMBL" id="DRIH01000215">
    <property type="protein sequence ID" value="HEC68361.1"/>
    <property type="molecule type" value="Genomic_DNA"/>
</dbReference>
<evidence type="ECO:0000256" key="1">
    <source>
        <dbReference type="ARBA" id="ARBA00006642"/>
    </source>
</evidence>
<feature type="domain" description="Dihydrodipicolinate reductase C-terminal" evidence="15">
    <location>
        <begin position="128"/>
        <end position="265"/>
    </location>
</feature>
<comment type="similarity">
    <text evidence="1 13">Belongs to the DapB family.</text>
</comment>
<proteinExistence type="inferred from homology"/>
<keyword evidence="5 13" id="KW-0220">Diaminopimelate biosynthesis</keyword>
<dbReference type="InterPro" id="IPR000846">
    <property type="entry name" value="DapB_N"/>
</dbReference>
<feature type="binding site" evidence="13">
    <location>
        <begin position="98"/>
        <end position="100"/>
    </location>
    <ligand>
        <name>NAD(+)</name>
        <dbReference type="ChEBI" id="CHEBI:57540"/>
    </ligand>
</feature>
<feature type="active site" description="Proton donor/acceptor" evidence="13">
    <location>
        <position position="155"/>
    </location>
</feature>
<feature type="binding site" evidence="13">
    <location>
        <position position="34"/>
    </location>
    <ligand>
        <name>NAD(+)</name>
        <dbReference type="ChEBI" id="CHEBI:57540"/>
    </ligand>
</feature>
<feature type="binding site" evidence="13">
    <location>
        <begin position="8"/>
        <end position="13"/>
    </location>
    <ligand>
        <name>NAD(+)</name>
        <dbReference type="ChEBI" id="CHEBI:57540"/>
    </ligand>
</feature>